<dbReference type="GO" id="GO:0003725">
    <property type="term" value="F:double-stranded RNA binding"/>
    <property type="evidence" value="ECO:0007669"/>
    <property type="project" value="TreeGrafter"/>
</dbReference>
<dbReference type="PANTHER" id="PTHR18934">
    <property type="entry name" value="ATP-DEPENDENT RNA HELICASE"/>
    <property type="match status" value="1"/>
</dbReference>
<dbReference type="PANTHER" id="PTHR18934:SF118">
    <property type="entry name" value="ATP-DEPENDENT RNA HELICASE DHX33"/>
    <property type="match status" value="1"/>
</dbReference>
<keyword evidence="3" id="KW-0378">Hydrolase</keyword>
<dbReference type="OrthoDB" id="10253254at2759"/>
<dbReference type="SMART" id="SM00487">
    <property type="entry name" value="DEXDc"/>
    <property type="match status" value="1"/>
</dbReference>
<sequence length="732" mass="84256">MPYILLSSSLNCFVYVTLYFCLISFERLLDSCTGSNISIFKNPFRNSIRFDLNVALNRFTHIRIKLSSHRRLIMNDLSKMDLVKYFDDERKSLPVTLQKDKLCSLIKKNETLIIIGETGSGKTTQIPQIVYENILGPDEDVVVTQPRRVAAISLAERVSYEVNTEIGDLVGYRVRFIDKTNHFTKIKFMTDGMLLRTAILEKSLSAYGCVILDEAHERTVNTDLLFGIVKRVQNSRKNSSNPLKVIVMSATMNADLFADYFGNAQIVYLQGRLHDIKIFHAKKNVEDYFHDTFVTIFQLHKEAPERHDFLVFLTGQEEIENMALAIEHINQDPSLRNYPVIKVRTLYASLPTNEQLKVFMSLEPNEFARKIILSTNIAETSVTLTGIKYVIDCGKVKVRCFHPETSMDALKVENISQAQAEQRAGRAGRESDGYCYRIYSKQQYDEMTKDPVPEILRCNLGNVVLQILAMNMDPYKFDFINKPSTDAIEQAYNMLGNLGATKNSILTEMGHKMTKFPLDPRYSKIILSSVNYGCMEDIVNIVSILSTDSIFVSSLSEKKKKQAEDAHTKFKSSVSDHIMLLKTFRSYRKIRKESKSSWCDDNFLNLRNLEYADRAREQLLDICRYLHLPIGQSCGDNFDPIRKCLLTGFFENLAYLNQEKKYITVNAKKECKIHPTSTLFHSYPHCVLYTEIIETSQPYMKYITVIDKEWLLDVVPNVHQRHNYQVLMNSEL</sequence>
<dbReference type="GO" id="GO:0005730">
    <property type="term" value="C:nucleolus"/>
    <property type="evidence" value="ECO:0007669"/>
    <property type="project" value="TreeGrafter"/>
</dbReference>
<evidence type="ECO:0000256" key="2">
    <source>
        <dbReference type="ARBA" id="ARBA00022741"/>
    </source>
</evidence>
<dbReference type="GO" id="GO:0003724">
    <property type="term" value="F:RNA helicase activity"/>
    <property type="evidence" value="ECO:0007669"/>
    <property type="project" value="UniProtKB-EC"/>
</dbReference>
<dbReference type="PROSITE" id="PS00690">
    <property type="entry name" value="DEAH_ATP_HELICASE"/>
    <property type="match status" value="1"/>
</dbReference>
<dbReference type="Gene3D" id="1.20.120.1080">
    <property type="match status" value="1"/>
</dbReference>
<keyword evidence="5" id="KW-0067">ATP-binding</keyword>
<dbReference type="EC" id="3.6.4.13" evidence="1"/>
<reference evidence="9 10" key="1">
    <citation type="submission" date="2019-08" db="EMBL/GenBank/DDBJ databases">
        <title>The genome of the soybean aphid Biotype 1, its phylome, world population structure and adaptation to the North American continent.</title>
        <authorList>
            <person name="Giordano R."/>
            <person name="Donthu R.K."/>
            <person name="Hernandez A.G."/>
            <person name="Wright C.L."/>
            <person name="Zimin A.V."/>
        </authorList>
    </citation>
    <scope>NUCLEOTIDE SEQUENCE [LARGE SCALE GENOMIC DNA]</scope>
    <source>
        <tissue evidence="9">Whole aphids</tissue>
    </source>
</reference>
<evidence type="ECO:0000313" key="9">
    <source>
        <dbReference type="EMBL" id="KAE9532548.1"/>
    </source>
</evidence>
<feature type="domain" description="Helicase C-terminal" evidence="8">
    <location>
        <begin position="295"/>
        <end position="471"/>
    </location>
</feature>
<dbReference type="AlphaFoldDB" id="A0A6G0TIL7"/>
<evidence type="ECO:0000259" key="7">
    <source>
        <dbReference type="PROSITE" id="PS51192"/>
    </source>
</evidence>
<dbReference type="GO" id="GO:0045943">
    <property type="term" value="P:positive regulation of transcription by RNA polymerase I"/>
    <property type="evidence" value="ECO:0007669"/>
    <property type="project" value="TreeGrafter"/>
</dbReference>
<dbReference type="FunFam" id="3.40.50.300:FF:000145">
    <property type="entry name" value="probable ATP-dependent RNA helicase DHX40"/>
    <property type="match status" value="1"/>
</dbReference>
<dbReference type="CDD" id="cd18791">
    <property type="entry name" value="SF2_C_RHA"/>
    <property type="match status" value="1"/>
</dbReference>
<accession>A0A6G0TIL7</accession>
<evidence type="ECO:0000256" key="3">
    <source>
        <dbReference type="ARBA" id="ARBA00022801"/>
    </source>
</evidence>
<comment type="catalytic activity">
    <reaction evidence="6">
        <text>ATP + H2O = ADP + phosphate + H(+)</text>
        <dbReference type="Rhea" id="RHEA:13065"/>
        <dbReference type="ChEBI" id="CHEBI:15377"/>
        <dbReference type="ChEBI" id="CHEBI:15378"/>
        <dbReference type="ChEBI" id="CHEBI:30616"/>
        <dbReference type="ChEBI" id="CHEBI:43474"/>
        <dbReference type="ChEBI" id="CHEBI:456216"/>
        <dbReference type="EC" id="3.6.4.13"/>
    </reaction>
</comment>
<gene>
    <name evidence="9" type="ORF">AGLY_009629</name>
</gene>
<dbReference type="SMART" id="SM00490">
    <property type="entry name" value="HELICc"/>
    <property type="match status" value="1"/>
</dbReference>
<evidence type="ECO:0000259" key="8">
    <source>
        <dbReference type="PROSITE" id="PS51194"/>
    </source>
</evidence>
<dbReference type="GO" id="GO:0005524">
    <property type="term" value="F:ATP binding"/>
    <property type="evidence" value="ECO:0007669"/>
    <property type="project" value="UniProtKB-KW"/>
</dbReference>
<proteinExistence type="predicted"/>
<evidence type="ECO:0000256" key="6">
    <source>
        <dbReference type="ARBA" id="ARBA00047984"/>
    </source>
</evidence>
<evidence type="ECO:0000256" key="4">
    <source>
        <dbReference type="ARBA" id="ARBA00022806"/>
    </source>
</evidence>
<dbReference type="Proteomes" id="UP000475862">
    <property type="component" value="Unassembled WGS sequence"/>
</dbReference>
<dbReference type="Gene3D" id="3.40.50.300">
    <property type="entry name" value="P-loop containing nucleotide triphosphate hydrolases"/>
    <property type="match status" value="2"/>
</dbReference>
<dbReference type="PROSITE" id="PS51192">
    <property type="entry name" value="HELICASE_ATP_BIND_1"/>
    <property type="match status" value="1"/>
</dbReference>
<dbReference type="InterPro" id="IPR027417">
    <property type="entry name" value="P-loop_NTPase"/>
</dbReference>
<evidence type="ECO:0000256" key="1">
    <source>
        <dbReference type="ARBA" id="ARBA00012552"/>
    </source>
</evidence>
<feature type="domain" description="Helicase ATP-binding" evidence="7">
    <location>
        <begin position="103"/>
        <end position="270"/>
    </location>
</feature>
<dbReference type="InterPro" id="IPR007502">
    <property type="entry name" value="Helicase-assoc_dom"/>
</dbReference>
<evidence type="ECO:0000313" key="10">
    <source>
        <dbReference type="Proteomes" id="UP000475862"/>
    </source>
</evidence>
<dbReference type="PROSITE" id="PS51194">
    <property type="entry name" value="HELICASE_CTER"/>
    <property type="match status" value="1"/>
</dbReference>
<dbReference type="InterPro" id="IPR011545">
    <property type="entry name" value="DEAD/DEAH_box_helicase_dom"/>
</dbReference>
<name>A0A6G0TIL7_APHGL</name>
<dbReference type="EMBL" id="VYZN01000038">
    <property type="protein sequence ID" value="KAE9532548.1"/>
    <property type="molecule type" value="Genomic_DNA"/>
</dbReference>
<protein>
    <recommendedName>
        <fullName evidence="1">RNA helicase</fullName>
        <ecNumber evidence="1">3.6.4.13</ecNumber>
    </recommendedName>
</protein>
<dbReference type="InterPro" id="IPR014001">
    <property type="entry name" value="Helicase_ATP-bd"/>
</dbReference>
<dbReference type="SMART" id="SM00847">
    <property type="entry name" value="HA2"/>
    <property type="match status" value="1"/>
</dbReference>
<dbReference type="Pfam" id="PF00271">
    <property type="entry name" value="Helicase_C"/>
    <property type="match status" value="1"/>
</dbReference>
<dbReference type="InterPro" id="IPR001650">
    <property type="entry name" value="Helicase_C-like"/>
</dbReference>
<dbReference type="Pfam" id="PF00270">
    <property type="entry name" value="DEAD"/>
    <property type="match status" value="1"/>
</dbReference>
<dbReference type="SUPFAM" id="SSF52540">
    <property type="entry name" value="P-loop containing nucleoside triphosphate hydrolases"/>
    <property type="match status" value="2"/>
</dbReference>
<evidence type="ECO:0000256" key="5">
    <source>
        <dbReference type="ARBA" id="ARBA00022840"/>
    </source>
</evidence>
<comment type="caution">
    <text evidence="9">The sequence shown here is derived from an EMBL/GenBank/DDBJ whole genome shotgun (WGS) entry which is preliminary data.</text>
</comment>
<organism evidence="9 10">
    <name type="scientific">Aphis glycines</name>
    <name type="common">Soybean aphid</name>
    <dbReference type="NCBI Taxonomy" id="307491"/>
    <lineage>
        <taxon>Eukaryota</taxon>
        <taxon>Metazoa</taxon>
        <taxon>Ecdysozoa</taxon>
        <taxon>Arthropoda</taxon>
        <taxon>Hexapoda</taxon>
        <taxon>Insecta</taxon>
        <taxon>Pterygota</taxon>
        <taxon>Neoptera</taxon>
        <taxon>Paraneoptera</taxon>
        <taxon>Hemiptera</taxon>
        <taxon>Sternorrhyncha</taxon>
        <taxon>Aphidomorpha</taxon>
        <taxon>Aphidoidea</taxon>
        <taxon>Aphididae</taxon>
        <taxon>Aphidini</taxon>
        <taxon>Aphis</taxon>
        <taxon>Aphis</taxon>
    </lineage>
</organism>
<dbReference type="InterPro" id="IPR002464">
    <property type="entry name" value="DNA/RNA_helicase_DEAH_CS"/>
</dbReference>
<keyword evidence="2" id="KW-0547">Nucleotide-binding</keyword>
<dbReference type="Pfam" id="PF07717">
    <property type="entry name" value="OB_NTP_bind"/>
    <property type="match status" value="1"/>
</dbReference>
<keyword evidence="4" id="KW-0347">Helicase</keyword>
<dbReference type="GO" id="GO:0016787">
    <property type="term" value="F:hydrolase activity"/>
    <property type="evidence" value="ECO:0007669"/>
    <property type="project" value="UniProtKB-KW"/>
</dbReference>
<dbReference type="Pfam" id="PF21010">
    <property type="entry name" value="HA2_C"/>
    <property type="match status" value="1"/>
</dbReference>
<keyword evidence="10" id="KW-1185">Reference proteome</keyword>
<dbReference type="InterPro" id="IPR011709">
    <property type="entry name" value="DEAD-box_helicase_OB_fold"/>
</dbReference>